<organism evidence="3 4">
    <name type="scientific">Pyxicephalus adspersus</name>
    <name type="common">African bullfrog</name>
    <dbReference type="NCBI Taxonomy" id="30357"/>
    <lineage>
        <taxon>Eukaryota</taxon>
        <taxon>Metazoa</taxon>
        <taxon>Chordata</taxon>
        <taxon>Craniata</taxon>
        <taxon>Vertebrata</taxon>
        <taxon>Euteleostomi</taxon>
        <taxon>Amphibia</taxon>
        <taxon>Batrachia</taxon>
        <taxon>Anura</taxon>
        <taxon>Neobatrachia</taxon>
        <taxon>Ranoidea</taxon>
        <taxon>Pyxicephalidae</taxon>
        <taxon>Pyxicephalinae</taxon>
        <taxon>Pyxicephalus</taxon>
    </lineage>
</organism>
<dbReference type="Proteomes" id="UP001181693">
    <property type="component" value="Unassembled WGS sequence"/>
</dbReference>
<comment type="similarity">
    <text evidence="1">Belongs to the UTP6 family.</text>
</comment>
<comment type="caution">
    <text evidence="3">The sequence shown here is derived from an EMBL/GenBank/DDBJ whole genome shotgun (WGS) entry which is preliminary data.</text>
</comment>
<dbReference type="GO" id="GO:0032040">
    <property type="term" value="C:small-subunit processome"/>
    <property type="evidence" value="ECO:0007669"/>
    <property type="project" value="TreeGrafter"/>
</dbReference>
<dbReference type="InterPro" id="IPR011990">
    <property type="entry name" value="TPR-like_helical_dom_sf"/>
</dbReference>
<dbReference type="InterPro" id="IPR013949">
    <property type="entry name" value="Utp6"/>
</dbReference>
<protein>
    <recommendedName>
        <fullName evidence="2">U3 small nucleolar RNA-associated protein 6 homolog C-terminal domain-containing protein</fullName>
    </recommendedName>
</protein>
<dbReference type="InterPro" id="IPR003107">
    <property type="entry name" value="HAT"/>
</dbReference>
<dbReference type="PANTHER" id="PTHR23271">
    <property type="entry name" value="HEPATOCELLULAR CARCINOMA-ASSOCIATED ANTIGEN 66"/>
    <property type="match status" value="1"/>
</dbReference>
<dbReference type="SMART" id="SM00386">
    <property type="entry name" value="HAT"/>
    <property type="match status" value="7"/>
</dbReference>
<dbReference type="Gene3D" id="1.25.40.10">
    <property type="entry name" value="Tetratricopeptide repeat domain"/>
    <property type="match status" value="2"/>
</dbReference>
<evidence type="ECO:0000256" key="1">
    <source>
        <dbReference type="ARBA" id="ARBA00010734"/>
    </source>
</evidence>
<dbReference type="Pfam" id="PF24892">
    <property type="entry name" value="UTP6_C"/>
    <property type="match status" value="1"/>
</dbReference>
<evidence type="ECO:0000313" key="3">
    <source>
        <dbReference type="EMBL" id="DBA16669.1"/>
    </source>
</evidence>
<dbReference type="SUPFAM" id="SSF48452">
    <property type="entry name" value="TPR-like"/>
    <property type="match status" value="1"/>
</dbReference>
<evidence type="ECO:0000259" key="2">
    <source>
        <dbReference type="Pfam" id="PF24892"/>
    </source>
</evidence>
<evidence type="ECO:0000313" key="4">
    <source>
        <dbReference type="Proteomes" id="UP001181693"/>
    </source>
</evidence>
<dbReference type="AlphaFoldDB" id="A0AAV2ZQ61"/>
<dbReference type="GO" id="GO:0034388">
    <property type="term" value="C:Pwp2p-containing subcomplex of 90S preribosome"/>
    <property type="evidence" value="ECO:0007669"/>
    <property type="project" value="TreeGrafter"/>
</dbReference>
<dbReference type="GO" id="GO:0000462">
    <property type="term" value="P:maturation of SSU-rRNA from tricistronic rRNA transcript (SSU-rRNA, 5.8S rRNA, LSU-rRNA)"/>
    <property type="evidence" value="ECO:0007669"/>
    <property type="project" value="InterPro"/>
</dbReference>
<dbReference type="GO" id="GO:0030515">
    <property type="term" value="F:snoRNA binding"/>
    <property type="evidence" value="ECO:0007669"/>
    <property type="project" value="InterPro"/>
</dbReference>
<gene>
    <name evidence="3" type="ORF">GDO54_002220</name>
</gene>
<dbReference type="EMBL" id="DYDO01000010">
    <property type="protein sequence ID" value="DBA16669.1"/>
    <property type="molecule type" value="Genomic_DNA"/>
</dbReference>
<dbReference type="PANTHER" id="PTHR23271:SF1">
    <property type="entry name" value="U3 SMALL NUCLEOLAR RNA-ASSOCIATED PROTEIN 6 HOMOLOG"/>
    <property type="match status" value="1"/>
</dbReference>
<dbReference type="InterPro" id="IPR056907">
    <property type="entry name" value="UTP6_C"/>
</dbReference>
<feature type="domain" description="U3 small nucleolar RNA-associated protein 6 homolog C-terminal" evidence="2">
    <location>
        <begin position="278"/>
        <end position="477"/>
    </location>
</feature>
<keyword evidence="4" id="KW-1185">Reference proteome</keyword>
<accession>A0AAV2ZQ61</accession>
<proteinExistence type="inferred from homology"/>
<sequence>MAEFVQRRVEEQIPELEQLERVGLLTRGERIGYSFKKDEIEFVIIHRIQQLFDRATNKWKEDLQLWMSHIAFCKKWNCKSQLSKIFSSLLAIHPDKPALWIMAAKWEFEDQLSAESARLLFLRALRFHPDSSKVYQEGESGYSDAILNGELAGVVYKAAVEKIKGAEFHLSLLNIAKKFHFTEELQKGILSDLQTLHGDDPLTWDFLARQELSVHTLPESGPKLTKAQDAARQEERCSQVYQTALISLPKESMWDLYIAFCVQRYKRQTNSKELRQQISLLVELGQMESAMDASAAATARFGSSVDIWRMRLEVLIALKAGEVEQVFEKAFTQVKPKDCPPLWAIMAEWSEKERSAEATEALFQKLVLNPTVTKTMKVKYLDWSYRTQGYKKAKKVFSSLQENRPFSEEFFQMMIGIEKEQEKSKMANLREYYERALREFGSTNPDLWLSYIKEELSNSEGKPENCGAIHWRAMKMLEGEDIERFVNKYTLLQTGHL</sequence>
<reference evidence="3" key="1">
    <citation type="thesis" date="2020" institute="ProQuest LLC" country="789 East Eisenhower Parkway, Ann Arbor, MI, USA">
        <title>Comparative Genomics and Chromosome Evolution.</title>
        <authorList>
            <person name="Mudd A.B."/>
        </authorList>
    </citation>
    <scope>NUCLEOTIDE SEQUENCE</scope>
    <source>
        <strain evidence="3">1538</strain>
        <tissue evidence="3">Blood</tissue>
    </source>
</reference>
<name>A0AAV2ZQ61_PYXAD</name>